<name>A0AAD1BMN5_PREIN</name>
<evidence type="ECO:0008006" key="3">
    <source>
        <dbReference type="Google" id="ProtNLM"/>
    </source>
</evidence>
<sequence length="1081" mass="125557">MIEENLSPEELWQRNEKKRLEYENYCNKIIQGLEGLDENSGERALWELIQNARDQRLNEDADVIIKIELTETELIFSHHGKAFDYTSFRALVKQDSSKDRNGAKQVGKYGTGFMTTHAFNRLVHITAPYIVKRGKDDISGYFQIVDFHLDRTMVDTDEGPSKMEEQLDLVEDFCNQKLLESISNNITSFRYELTKEQIGQVSTQLSNAISLLPFVMVINSNITKVEVSDHHSNKRYVYTKKTDQKPKLLENNAWKEHTDIVYLDDACQVSSYRCKSLRSEKGDVIIIPPFPPSCGSTEIIPSLFLWFPLLGTEKFGVNFIFHSERFHPVEKRNNIMLPGSIGIKQEKGGLNREVLVEMMNMLFDYYSNPENTKMLSRSMCEVAFPAVNDDEETQRFYQDMQALWVAKVPYWKAIPVGKQFVSISDARVKLLHPDFFKRLTDEQKTEYEQTLASYALLPKNSDGNSYLMPSEDLIAWSETVNRWGCNRDGEFFITVKDVCESIKTKSEDLYKFLKLMNDSGNETVMETYALLPNRMGELRTKQTLYYGDFMSDRVYILVSGVMGDEAKKIYDKSFLDITSVNPYSKADLQKDITANIGSLRKQTLANTENRELTDEELTALINFCSASYLDAFNNQRGRIMPIICQFYNIPFSKIPTDKFRDEEEEEFYKTTMNFLLDYTLKQISQKNSTWVNDNKSWLLNFLTEYSPEKNEDRKKKLNDYGVLPNQNNELCLISNLRKNAGSEELVDIYRTIFDKDLKNDWIDSNFESIVTLTEDKPEDIANKIEKRLVEDMRQENISERKFQKVVREIILKINKDKKWESWFGQINDKKATYTFSMKSGESQEHLFALMDLSDNDLGRLATLKNKVNMSELLDKMERIKELEDERKSKFNFCFRIGKYIETEIRCALSDKLVSVVTRKSIEDSLTVDDIQNGQDIIVRVKHGCEEKDVYFIEVKAKWNFDMDNYAHMSTNQLKMAATHPDCYALCCVDLTDREKINLPPNSNEDYVKEHIQDIIANTRVLLNVGDELSEIMTPILAAEKDITELKMRIGEYRSNITKRAFQSGKPFEELVKEILNKIKLL</sequence>
<dbReference type="RefSeq" id="WP_014708450.1">
    <property type="nucleotide sequence ID" value="NZ_AP014926.1"/>
</dbReference>
<dbReference type="Proteomes" id="UP000067008">
    <property type="component" value="Chromosome 1"/>
</dbReference>
<evidence type="ECO:0000313" key="2">
    <source>
        <dbReference type="Proteomes" id="UP000067008"/>
    </source>
</evidence>
<accession>A0AAD1BMN5</accession>
<dbReference type="NCBIfam" id="NF047352">
    <property type="entry name" value="P_loop_sacsin"/>
    <property type="match status" value="1"/>
</dbReference>
<evidence type="ECO:0000313" key="1">
    <source>
        <dbReference type="EMBL" id="BAR97007.1"/>
    </source>
</evidence>
<dbReference type="InterPro" id="IPR036890">
    <property type="entry name" value="HATPase_C_sf"/>
</dbReference>
<proteinExistence type="predicted"/>
<dbReference type="OMA" id="YIANSKQ"/>
<dbReference type="AlphaFoldDB" id="A0AAD1BMN5"/>
<protein>
    <recommendedName>
        <fullName evidence="3">Protein NO VEIN C-terminal domain-containing protein</fullName>
    </recommendedName>
</protein>
<gene>
    <name evidence="1" type="ORF">PI172_2279</name>
</gene>
<dbReference type="SUPFAM" id="SSF55874">
    <property type="entry name" value="ATPase domain of HSP90 chaperone/DNA topoisomerase II/histidine kinase"/>
    <property type="match status" value="1"/>
</dbReference>
<organism evidence="1 2">
    <name type="scientific">Prevotella intermedia</name>
    <dbReference type="NCBI Taxonomy" id="28131"/>
    <lineage>
        <taxon>Bacteria</taxon>
        <taxon>Pseudomonadati</taxon>
        <taxon>Bacteroidota</taxon>
        <taxon>Bacteroidia</taxon>
        <taxon>Bacteroidales</taxon>
        <taxon>Prevotellaceae</taxon>
        <taxon>Prevotella</taxon>
    </lineage>
</organism>
<dbReference type="EMBL" id="AP014926">
    <property type="protein sequence ID" value="BAR97007.1"/>
    <property type="molecule type" value="Genomic_DNA"/>
</dbReference>
<reference evidence="1 2" key="1">
    <citation type="submission" date="2015-07" db="EMBL/GenBank/DDBJ databases">
        <title>Complete genome sequence of Prevotella intermedia strain 17-2.</title>
        <authorList>
            <person name="Nambu T."/>
        </authorList>
    </citation>
    <scope>NUCLEOTIDE SEQUENCE [LARGE SCALE GENOMIC DNA]</scope>
    <source>
        <strain evidence="1 2">17-2</strain>
    </source>
</reference>